<dbReference type="PANTHER" id="PTHR12697:SF29">
    <property type="entry name" value="TIR DOMAIN-CONTAINING PROTEIN"/>
    <property type="match status" value="1"/>
</dbReference>
<dbReference type="SUPFAM" id="SSF48371">
    <property type="entry name" value="ARM repeat"/>
    <property type="match status" value="1"/>
</dbReference>
<gene>
    <name evidence="2" type="ORF">KP79_PYT16773</name>
</gene>
<dbReference type="Pfam" id="PF13676">
    <property type="entry name" value="TIR_2"/>
    <property type="match status" value="1"/>
</dbReference>
<dbReference type="Pfam" id="PF13646">
    <property type="entry name" value="HEAT_2"/>
    <property type="match status" value="1"/>
</dbReference>
<dbReference type="InterPro" id="IPR016024">
    <property type="entry name" value="ARM-type_fold"/>
</dbReference>
<sequence length="434" mass="49372">MSKLTTPRVQAKLALTTVGTIKDVMISYDQADEDITKKLREKMVGEGIRAWLETEDIMSGADIFARIGQAVVDSSIFMFVMSRESVQSKICQDQLALAYVSNKSILPVALLPNQELLNLMDNGMRLELAGFEWFTLSTESLADNLKDITNKVFKLLEEIKEKENKGNTAKPETNVKSRRMLNRSISRKFSEKESKLFLEDGIAYWARSFGKSVNVAWERFRGQILTDFKEDFDKTFGEDDTEWLLAILHRELDISTEEMVNKDNYTEFCTIDDQVRPLWMRIQDQARESYAMREVFKMDSSVRVQAIENLGKFKSATVIDALRDLLSDKDPNVQAVAIISLARTGANDDKTVKYVMQCLHSRDRIVREASCLSLGVMKATVAIEKLVDLWRNDIISNVREAALAALRRIGGDKADEAIRVTTVLEKEIRHLKTS</sequence>
<dbReference type="PANTHER" id="PTHR12697">
    <property type="entry name" value="PBS LYASE HEAT-LIKE PROTEIN"/>
    <property type="match status" value="1"/>
</dbReference>
<proteinExistence type="predicted"/>
<dbReference type="EMBL" id="NEDP02005477">
    <property type="protein sequence ID" value="OWF40248.1"/>
    <property type="molecule type" value="Genomic_DNA"/>
</dbReference>
<evidence type="ECO:0000313" key="3">
    <source>
        <dbReference type="Proteomes" id="UP000242188"/>
    </source>
</evidence>
<dbReference type="InterPro" id="IPR011989">
    <property type="entry name" value="ARM-like"/>
</dbReference>
<protein>
    <recommendedName>
        <fullName evidence="1">TIR domain-containing protein</fullName>
    </recommendedName>
</protein>
<dbReference type="Proteomes" id="UP000242188">
    <property type="component" value="Unassembled WGS sequence"/>
</dbReference>
<feature type="domain" description="TIR" evidence="1">
    <location>
        <begin position="20"/>
        <end position="156"/>
    </location>
</feature>
<name>A0A210PUT4_MIZYE</name>
<keyword evidence="3" id="KW-1185">Reference proteome</keyword>
<evidence type="ECO:0000313" key="2">
    <source>
        <dbReference type="EMBL" id="OWF40248.1"/>
    </source>
</evidence>
<dbReference type="InterPro" id="IPR000157">
    <property type="entry name" value="TIR_dom"/>
</dbReference>
<dbReference type="OrthoDB" id="194358at2759"/>
<dbReference type="InterPro" id="IPR035897">
    <property type="entry name" value="Toll_tir_struct_dom_sf"/>
</dbReference>
<dbReference type="SUPFAM" id="SSF52200">
    <property type="entry name" value="Toll/Interleukin receptor TIR domain"/>
    <property type="match status" value="1"/>
</dbReference>
<organism evidence="2 3">
    <name type="scientific">Mizuhopecten yessoensis</name>
    <name type="common">Japanese scallop</name>
    <name type="synonym">Patinopecten yessoensis</name>
    <dbReference type="NCBI Taxonomy" id="6573"/>
    <lineage>
        <taxon>Eukaryota</taxon>
        <taxon>Metazoa</taxon>
        <taxon>Spiralia</taxon>
        <taxon>Lophotrochozoa</taxon>
        <taxon>Mollusca</taxon>
        <taxon>Bivalvia</taxon>
        <taxon>Autobranchia</taxon>
        <taxon>Pteriomorphia</taxon>
        <taxon>Pectinida</taxon>
        <taxon>Pectinoidea</taxon>
        <taxon>Pectinidae</taxon>
        <taxon>Mizuhopecten</taxon>
    </lineage>
</organism>
<evidence type="ECO:0000259" key="1">
    <source>
        <dbReference type="PROSITE" id="PS50104"/>
    </source>
</evidence>
<dbReference type="AlphaFoldDB" id="A0A210PUT4"/>
<dbReference type="Gene3D" id="3.40.50.10140">
    <property type="entry name" value="Toll/interleukin-1 receptor homology (TIR) domain"/>
    <property type="match status" value="1"/>
</dbReference>
<dbReference type="GO" id="GO:0016491">
    <property type="term" value="F:oxidoreductase activity"/>
    <property type="evidence" value="ECO:0007669"/>
    <property type="project" value="TreeGrafter"/>
</dbReference>
<accession>A0A210PUT4</accession>
<comment type="caution">
    <text evidence="2">The sequence shown here is derived from an EMBL/GenBank/DDBJ whole genome shotgun (WGS) entry which is preliminary data.</text>
</comment>
<reference evidence="2 3" key="1">
    <citation type="journal article" date="2017" name="Nat. Ecol. Evol.">
        <title>Scallop genome provides insights into evolution of bilaterian karyotype and development.</title>
        <authorList>
            <person name="Wang S."/>
            <person name="Zhang J."/>
            <person name="Jiao W."/>
            <person name="Li J."/>
            <person name="Xun X."/>
            <person name="Sun Y."/>
            <person name="Guo X."/>
            <person name="Huan P."/>
            <person name="Dong B."/>
            <person name="Zhang L."/>
            <person name="Hu X."/>
            <person name="Sun X."/>
            <person name="Wang J."/>
            <person name="Zhao C."/>
            <person name="Wang Y."/>
            <person name="Wang D."/>
            <person name="Huang X."/>
            <person name="Wang R."/>
            <person name="Lv J."/>
            <person name="Li Y."/>
            <person name="Zhang Z."/>
            <person name="Liu B."/>
            <person name="Lu W."/>
            <person name="Hui Y."/>
            <person name="Liang J."/>
            <person name="Zhou Z."/>
            <person name="Hou R."/>
            <person name="Li X."/>
            <person name="Liu Y."/>
            <person name="Li H."/>
            <person name="Ning X."/>
            <person name="Lin Y."/>
            <person name="Zhao L."/>
            <person name="Xing Q."/>
            <person name="Dou J."/>
            <person name="Li Y."/>
            <person name="Mao J."/>
            <person name="Guo H."/>
            <person name="Dou H."/>
            <person name="Li T."/>
            <person name="Mu C."/>
            <person name="Jiang W."/>
            <person name="Fu Q."/>
            <person name="Fu X."/>
            <person name="Miao Y."/>
            <person name="Liu J."/>
            <person name="Yu Q."/>
            <person name="Li R."/>
            <person name="Liao H."/>
            <person name="Li X."/>
            <person name="Kong Y."/>
            <person name="Jiang Z."/>
            <person name="Chourrout D."/>
            <person name="Li R."/>
            <person name="Bao Z."/>
        </authorList>
    </citation>
    <scope>NUCLEOTIDE SEQUENCE [LARGE SCALE GENOMIC DNA]</scope>
    <source>
        <strain evidence="2 3">PY_sf001</strain>
    </source>
</reference>
<dbReference type="PROSITE" id="PS50104">
    <property type="entry name" value="TIR"/>
    <property type="match status" value="1"/>
</dbReference>
<dbReference type="GO" id="GO:0007165">
    <property type="term" value="P:signal transduction"/>
    <property type="evidence" value="ECO:0007669"/>
    <property type="project" value="InterPro"/>
</dbReference>
<dbReference type="Gene3D" id="1.25.10.10">
    <property type="entry name" value="Leucine-rich Repeat Variant"/>
    <property type="match status" value="1"/>
</dbReference>